<dbReference type="AlphaFoldDB" id="A0A255Y6J6"/>
<dbReference type="SUPFAM" id="SSF103473">
    <property type="entry name" value="MFS general substrate transporter"/>
    <property type="match status" value="1"/>
</dbReference>
<dbReference type="GO" id="GO:1990961">
    <property type="term" value="P:xenobiotic detoxification by transmembrane export across the plasma membrane"/>
    <property type="evidence" value="ECO:0007669"/>
    <property type="project" value="InterPro"/>
</dbReference>
<evidence type="ECO:0000256" key="5">
    <source>
        <dbReference type="ARBA" id="ARBA00022692"/>
    </source>
</evidence>
<comment type="subcellular location">
    <subcellularLocation>
        <location evidence="8">Cell inner membrane</location>
        <topology evidence="8">Multi-pass membrane protein</topology>
    </subcellularLocation>
    <subcellularLocation>
        <location evidence="1">Cell membrane</location>
        <topology evidence="1">Multi-pass membrane protein</topology>
    </subcellularLocation>
</comment>
<accession>A0A255Y6J6</accession>
<evidence type="ECO:0000256" key="8">
    <source>
        <dbReference type="RuleBase" id="RU365088"/>
    </source>
</evidence>
<keyword evidence="3 8" id="KW-0813">Transport</keyword>
<dbReference type="PROSITE" id="PS50850">
    <property type="entry name" value="MFS"/>
    <property type="match status" value="1"/>
</dbReference>
<feature type="transmembrane region" description="Helical" evidence="8">
    <location>
        <begin position="331"/>
        <end position="351"/>
    </location>
</feature>
<keyword evidence="5 8" id="KW-0812">Transmembrane</keyword>
<keyword evidence="11" id="KW-1185">Reference proteome</keyword>
<reference evidence="10 11" key="1">
    <citation type="submission" date="2017-07" db="EMBL/GenBank/DDBJ databases">
        <title>Sandarakinorhabdus cyanobacteriorum sp. nov., a novel bacterium isolated from cyanobacterial aggregates in a eutrophic lake.</title>
        <authorList>
            <person name="Cai H."/>
        </authorList>
    </citation>
    <scope>NUCLEOTIDE SEQUENCE [LARGE SCALE GENOMIC DNA]</scope>
    <source>
        <strain evidence="10 11">TH057</strain>
    </source>
</reference>
<feature type="transmembrane region" description="Helical" evidence="8">
    <location>
        <begin position="122"/>
        <end position="146"/>
    </location>
</feature>
<comment type="caution">
    <text evidence="10">The sequence shown here is derived from an EMBL/GenBank/DDBJ whole genome shotgun (WGS) entry which is preliminary data.</text>
</comment>
<protein>
    <recommendedName>
        <fullName evidence="8">Bcr/CflA family efflux transporter</fullName>
    </recommendedName>
</protein>
<evidence type="ECO:0000256" key="4">
    <source>
        <dbReference type="ARBA" id="ARBA00022475"/>
    </source>
</evidence>
<feature type="transmembrane region" description="Helical" evidence="8">
    <location>
        <begin position="237"/>
        <end position="256"/>
    </location>
</feature>
<feature type="transmembrane region" description="Helical" evidence="8">
    <location>
        <begin position="64"/>
        <end position="83"/>
    </location>
</feature>
<evidence type="ECO:0000256" key="6">
    <source>
        <dbReference type="ARBA" id="ARBA00022989"/>
    </source>
</evidence>
<evidence type="ECO:0000256" key="7">
    <source>
        <dbReference type="ARBA" id="ARBA00023136"/>
    </source>
</evidence>
<dbReference type="CDD" id="cd17320">
    <property type="entry name" value="MFS_MdfA_MDR_like"/>
    <property type="match status" value="1"/>
</dbReference>
<sequence>MLGSLTAFGAVTIDLYLPTLPAIARDYGTSDAAVQLTLSTFFVGMAVGQLFFGPLSDRIGRRPTILMGCGVYVLASIACALAPTIEALVAGRFFQALGCCAAMVTCRAIVRDRYDHRDSARIFSLLMLVLAIAPLLAPTVGGWIAAAAGWHAVFQVFIGVGLAIAAAVWWRLDESRSAATAATAASTSVLAGYAVLLRHRRLIGYLLVGAANGATLFSYIAGSPDLVINIWGYSESQFGLIFAIFAVGVVGASQINRLLLRKATPDQVLGAASIGAAVAGAMLLACAVLGAPLFVLFPALFIALSSNGLIAANASAGALNVDPLRAGAISGLMGGVNFAVGALASALAAALHDGTAVPMAANICVALLIAAVAYHGLAKAR</sequence>
<comment type="similarity">
    <text evidence="2 8">Belongs to the major facilitator superfamily. Bcr/CmlA family.</text>
</comment>
<evidence type="ECO:0000259" key="9">
    <source>
        <dbReference type="PROSITE" id="PS50850"/>
    </source>
</evidence>
<keyword evidence="8" id="KW-0997">Cell inner membrane</keyword>
<dbReference type="Proteomes" id="UP000216991">
    <property type="component" value="Unassembled WGS sequence"/>
</dbReference>
<dbReference type="Gene3D" id="1.20.1720.10">
    <property type="entry name" value="Multidrug resistance protein D"/>
    <property type="match status" value="1"/>
</dbReference>
<comment type="caution">
    <text evidence="8">Lacks conserved residue(s) required for the propagation of feature annotation.</text>
</comment>
<keyword evidence="4" id="KW-1003">Cell membrane</keyword>
<feature type="transmembrane region" description="Helical" evidence="8">
    <location>
        <begin position="357"/>
        <end position="377"/>
    </location>
</feature>
<evidence type="ECO:0000256" key="2">
    <source>
        <dbReference type="ARBA" id="ARBA00006236"/>
    </source>
</evidence>
<evidence type="ECO:0000313" key="11">
    <source>
        <dbReference type="Proteomes" id="UP000216991"/>
    </source>
</evidence>
<dbReference type="InterPro" id="IPR001958">
    <property type="entry name" value="Tet-R_TetA/multi-R_MdtG-like"/>
</dbReference>
<dbReference type="EMBL" id="NOXT01000124">
    <property type="protein sequence ID" value="OYQ24791.1"/>
    <property type="molecule type" value="Genomic_DNA"/>
</dbReference>
<dbReference type="Pfam" id="PF07690">
    <property type="entry name" value="MFS_1"/>
    <property type="match status" value="1"/>
</dbReference>
<name>A0A255Y6J6_9SPHN</name>
<feature type="domain" description="Major facilitator superfamily (MFS) profile" evidence="9">
    <location>
        <begin position="1"/>
        <end position="381"/>
    </location>
</feature>
<dbReference type="FunFam" id="1.20.1720.10:FF:000005">
    <property type="entry name" value="Bcr/CflA family efflux transporter"/>
    <property type="match status" value="1"/>
</dbReference>
<dbReference type="PRINTS" id="PR01035">
    <property type="entry name" value="TCRTETA"/>
</dbReference>
<dbReference type="GO" id="GO:0015385">
    <property type="term" value="F:sodium:proton antiporter activity"/>
    <property type="evidence" value="ECO:0007669"/>
    <property type="project" value="TreeGrafter"/>
</dbReference>
<proteinExistence type="inferred from homology"/>
<dbReference type="GO" id="GO:0042910">
    <property type="term" value="F:xenobiotic transmembrane transporter activity"/>
    <property type="evidence" value="ECO:0007669"/>
    <property type="project" value="InterPro"/>
</dbReference>
<feature type="transmembrane region" description="Helical" evidence="8">
    <location>
        <begin position="152"/>
        <end position="170"/>
    </location>
</feature>
<feature type="transmembrane region" description="Helical" evidence="8">
    <location>
        <begin position="34"/>
        <end position="52"/>
    </location>
</feature>
<gene>
    <name evidence="10" type="ORF">CHU93_15495</name>
</gene>
<dbReference type="InterPro" id="IPR011701">
    <property type="entry name" value="MFS"/>
</dbReference>
<dbReference type="InterPro" id="IPR036259">
    <property type="entry name" value="MFS_trans_sf"/>
</dbReference>
<feature type="transmembrane region" description="Helical" evidence="8">
    <location>
        <begin position="202"/>
        <end position="222"/>
    </location>
</feature>
<dbReference type="InterPro" id="IPR004812">
    <property type="entry name" value="Efflux_drug-R_Bcr/CmlA"/>
</dbReference>
<evidence type="ECO:0000313" key="10">
    <source>
        <dbReference type="EMBL" id="OYQ24791.1"/>
    </source>
</evidence>
<keyword evidence="6 8" id="KW-1133">Transmembrane helix</keyword>
<evidence type="ECO:0000256" key="1">
    <source>
        <dbReference type="ARBA" id="ARBA00004651"/>
    </source>
</evidence>
<feature type="transmembrane region" description="Helical" evidence="8">
    <location>
        <begin position="89"/>
        <end position="110"/>
    </location>
</feature>
<dbReference type="NCBIfam" id="TIGR00710">
    <property type="entry name" value="efflux_Bcr_CflA"/>
    <property type="match status" value="1"/>
</dbReference>
<keyword evidence="7 8" id="KW-0472">Membrane</keyword>
<feature type="transmembrane region" description="Helical" evidence="8">
    <location>
        <begin position="268"/>
        <end position="290"/>
    </location>
</feature>
<dbReference type="InterPro" id="IPR020846">
    <property type="entry name" value="MFS_dom"/>
</dbReference>
<dbReference type="PANTHER" id="PTHR23502:SF132">
    <property type="entry name" value="POLYAMINE TRANSPORTER 2-RELATED"/>
    <property type="match status" value="1"/>
</dbReference>
<feature type="transmembrane region" description="Helical" evidence="8">
    <location>
        <begin position="296"/>
        <end position="319"/>
    </location>
</feature>
<dbReference type="GO" id="GO:0005886">
    <property type="term" value="C:plasma membrane"/>
    <property type="evidence" value="ECO:0007669"/>
    <property type="project" value="UniProtKB-SubCell"/>
</dbReference>
<dbReference type="PANTHER" id="PTHR23502">
    <property type="entry name" value="MAJOR FACILITATOR SUPERFAMILY"/>
    <property type="match status" value="1"/>
</dbReference>
<organism evidence="10 11">
    <name type="scientific">Sandarakinorhabdus cyanobacteriorum</name>
    <dbReference type="NCBI Taxonomy" id="1981098"/>
    <lineage>
        <taxon>Bacteria</taxon>
        <taxon>Pseudomonadati</taxon>
        <taxon>Pseudomonadota</taxon>
        <taxon>Alphaproteobacteria</taxon>
        <taxon>Sphingomonadales</taxon>
        <taxon>Sphingosinicellaceae</taxon>
        <taxon>Sandarakinorhabdus</taxon>
    </lineage>
</organism>
<evidence type="ECO:0000256" key="3">
    <source>
        <dbReference type="ARBA" id="ARBA00022448"/>
    </source>
</evidence>